<feature type="active site" description="Charge relay system" evidence="7">
    <location>
        <position position="214"/>
    </location>
</feature>
<evidence type="ECO:0000313" key="8">
    <source>
        <dbReference type="EMBL" id="BDT98842.1"/>
    </source>
</evidence>
<comment type="catalytic activity">
    <reaction evidence="7">
        <text>aldehydo-D-ribose 5-phosphate + D-glyceraldehyde 3-phosphate + L-glutamine = pyridoxal 5'-phosphate + L-glutamate + phosphate + 3 H2O + H(+)</text>
        <dbReference type="Rhea" id="RHEA:31507"/>
        <dbReference type="ChEBI" id="CHEBI:15377"/>
        <dbReference type="ChEBI" id="CHEBI:15378"/>
        <dbReference type="ChEBI" id="CHEBI:29985"/>
        <dbReference type="ChEBI" id="CHEBI:43474"/>
        <dbReference type="ChEBI" id="CHEBI:58273"/>
        <dbReference type="ChEBI" id="CHEBI:58359"/>
        <dbReference type="ChEBI" id="CHEBI:59776"/>
        <dbReference type="ChEBI" id="CHEBI:597326"/>
        <dbReference type="EC" id="4.3.3.6"/>
    </reaction>
</comment>
<evidence type="ECO:0000256" key="7">
    <source>
        <dbReference type="HAMAP-Rule" id="MF_01615"/>
    </source>
</evidence>
<protein>
    <recommendedName>
        <fullName evidence="7">Pyridoxal 5'-phosphate synthase subunit PdxT</fullName>
        <ecNumber evidence="7">4.3.3.6</ecNumber>
    </recommendedName>
    <alternativeName>
        <fullName evidence="7">Pdx2</fullName>
    </alternativeName>
    <alternativeName>
        <fullName evidence="7">Pyridoxal 5'-phosphate synthase glutaminase subunit</fullName>
        <ecNumber evidence="7">3.5.1.2</ecNumber>
    </alternativeName>
</protein>
<comment type="function">
    <text evidence="7">Catalyzes the hydrolysis of glutamine to glutamate and ammonia as part of the biosynthesis of pyridoxal 5'-phosphate. The resulting ammonia molecule is channeled to the active site of PdxS.</text>
</comment>
<comment type="pathway">
    <text evidence="7">Cofactor biosynthesis; pyridoxal 5'-phosphate biosynthesis.</text>
</comment>
<dbReference type="NCBIfam" id="TIGR03800">
    <property type="entry name" value="PLP_synth_Pdx2"/>
    <property type="match status" value="1"/>
</dbReference>
<accession>A0ABM8CV41</accession>
<dbReference type="EC" id="4.3.3.6" evidence="7"/>
<dbReference type="PROSITE" id="PS51130">
    <property type="entry name" value="PDXT_SNO_2"/>
    <property type="match status" value="1"/>
</dbReference>
<feature type="active site" description="Nucleophile" evidence="7">
    <location>
        <position position="115"/>
    </location>
</feature>
<dbReference type="PIRSF" id="PIRSF005639">
    <property type="entry name" value="Glut_amidoT_SNO"/>
    <property type="match status" value="1"/>
</dbReference>
<evidence type="ECO:0000256" key="6">
    <source>
        <dbReference type="ARBA" id="ARBA00049534"/>
    </source>
</evidence>
<dbReference type="Pfam" id="PF01174">
    <property type="entry name" value="SNO"/>
    <property type="match status" value="1"/>
</dbReference>
<keyword evidence="9" id="KW-1185">Reference proteome</keyword>
<dbReference type="SUPFAM" id="SSF52317">
    <property type="entry name" value="Class I glutamine amidotransferase-like"/>
    <property type="match status" value="1"/>
</dbReference>
<feature type="binding site" evidence="7">
    <location>
        <begin position="173"/>
        <end position="174"/>
    </location>
    <ligand>
        <name>L-glutamine</name>
        <dbReference type="ChEBI" id="CHEBI:58359"/>
    </ligand>
</feature>
<evidence type="ECO:0000256" key="4">
    <source>
        <dbReference type="ARBA" id="ARBA00022962"/>
    </source>
</evidence>
<evidence type="ECO:0000313" key="9">
    <source>
        <dbReference type="Proteomes" id="UP001317870"/>
    </source>
</evidence>
<comment type="similarity">
    <text evidence="1 7">Belongs to the glutaminase PdxT/SNO family.</text>
</comment>
<dbReference type="HAMAP" id="MF_01615">
    <property type="entry name" value="PdxT"/>
    <property type="match status" value="1"/>
</dbReference>
<dbReference type="EC" id="3.5.1.2" evidence="7"/>
<keyword evidence="2 7" id="KW-0378">Hydrolase</keyword>
<feature type="binding site" evidence="7">
    <location>
        <position position="144"/>
    </location>
    <ligand>
        <name>L-glutamine</name>
        <dbReference type="ChEBI" id="CHEBI:58359"/>
    </ligand>
</feature>
<dbReference type="Proteomes" id="UP001317870">
    <property type="component" value="Chromosome"/>
</dbReference>
<dbReference type="PANTHER" id="PTHR31559:SF0">
    <property type="entry name" value="PYRIDOXAL 5'-PHOSPHATE SYNTHASE SUBUNIT SNO1-RELATED"/>
    <property type="match status" value="1"/>
</dbReference>
<gene>
    <name evidence="7 8" type="primary">pdxT</name>
    <name evidence="8" type="ORF">IFM12276_18710</name>
</gene>
<feature type="active site" description="Charge relay system" evidence="7">
    <location>
        <position position="216"/>
    </location>
</feature>
<evidence type="ECO:0000256" key="1">
    <source>
        <dbReference type="ARBA" id="ARBA00008345"/>
    </source>
</evidence>
<dbReference type="InterPro" id="IPR021196">
    <property type="entry name" value="PdxT/SNO_CS"/>
</dbReference>
<dbReference type="InterPro" id="IPR029062">
    <property type="entry name" value="Class_I_gatase-like"/>
</dbReference>
<proteinExistence type="inferred from homology"/>
<dbReference type="InterPro" id="IPR002161">
    <property type="entry name" value="PdxT/SNO"/>
</dbReference>
<keyword evidence="5 7" id="KW-0456">Lyase</keyword>
<sequence length="234" mass="24613">MAGDRERAHIGRARKLSGVNATSVAAPAADTGPEQSRPTIGVLALQGDVREHVAALGRCGAEPVLVRRDSELAAVDALVLPGGESTAISKLLQAFELLEPLRARLRDGMPAFGSCAGMILLASEVLDTRPDAEHLSGIDMTVRRNAFGRQVDSFETDLPFAGLTGGPVRAVFIRAPWVERAGAGVEVLATVPAGPAAGRIVAVRQGNVLATSFHPEVTGDLRVHRMFVEMVRSA</sequence>
<evidence type="ECO:0000256" key="5">
    <source>
        <dbReference type="ARBA" id="ARBA00023239"/>
    </source>
</evidence>
<evidence type="ECO:0000256" key="3">
    <source>
        <dbReference type="ARBA" id="ARBA00022898"/>
    </source>
</evidence>
<keyword evidence="3 7" id="KW-0663">Pyridoxal phosphate</keyword>
<comment type="subunit">
    <text evidence="7">In the presence of PdxS, forms a dodecamer of heterodimers. Only shows activity in the heterodimer.</text>
</comment>
<dbReference type="PROSITE" id="PS51273">
    <property type="entry name" value="GATASE_TYPE_1"/>
    <property type="match status" value="1"/>
</dbReference>
<feature type="binding site" evidence="7">
    <location>
        <begin position="83"/>
        <end position="85"/>
    </location>
    <ligand>
        <name>L-glutamine</name>
        <dbReference type="ChEBI" id="CHEBI:58359"/>
    </ligand>
</feature>
<dbReference type="CDD" id="cd01749">
    <property type="entry name" value="GATase1_PB"/>
    <property type="match status" value="1"/>
</dbReference>
<name>A0ABM8CV41_9NOCA</name>
<dbReference type="EMBL" id="AP026978">
    <property type="protein sequence ID" value="BDT98842.1"/>
    <property type="molecule type" value="Genomic_DNA"/>
</dbReference>
<keyword evidence="4 7" id="KW-0315">Glutamine amidotransferase</keyword>
<organism evidence="8 9">
    <name type="scientific">Nocardia sputorum</name>
    <dbReference type="NCBI Taxonomy" id="2984338"/>
    <lineage>
        <taxon>Bacteria</taxon>
        <taxon>Bacillati</taxon>
        <taxon>Actinomycetota</taxon>
        <taxon>Actinomycetes</taxon>
        <taxon>Mycobacteriales</taxon>
        <taxon>Nocardiaceae</taxon>
        <taxon>Nocardia</taxon>
    </lineage>
</organism>
<dbReference type="Gene3D" id="3.40.50.880">
    <property type="match status" value="1"/>
</dbReference>
<reference evidence="8 9" key="1">
    <citation type="submission" date="2022-11" db="EMBL/GenBank/DDBJ databases">
        <title>Genome Sequencing of Nocardia sp. ON39_IFM12276 and assembly.</title>
        <authorList>
            <person name="Shimojima M."/>
            <person name="Toyokawa M."/>
            <person name="Uesaka K."/>
        </authorList>
    </citation>
    <scope>NUCLEOTIDE SEQUENCE [LARGE SCALE GENOMIC DNA]</scope>
    <source>
        <strain evidence="8 9">IFM 12276</strain>
    </source>
</reference>
<dbReference type="PANTHER" id="PTHR31559">
    <property type="entry name" value="PYRIDOXAL 5'-PHOSPHATE SYNTHASE SUBUNIT SNO"/>
    <property type="match status" value="1"/>
</dbReference>
<comment type="catalytic activity">
    <reaction evidence="6 7">
        <text>L-glutamine + H2O = L-glutamate + NH4(+)</text>
        <dbReference type="Rhea" id="RHEA:15889"/>
        <dbReference type="ChEBI" id="CHEBI:15377"/>
        <dbReference type="ChEBI" id="CHEBI:28938"/>
        <dbReference type="ChEBI" id="CHEBI:29985"/>
        <dbReference type="ChEBI" id="CHEBI:58359"/>
        <dbReference type="EC" id="3.5.1.2"/>
    </reaction>
</comment>
<evidence type="ECO:0000256" key="2">
    <source>
        <dbReference type="ARBA" id="ARBA00022801"/>
    </source>
</evidence>
<dbReference type="PROSITE" id="PS01236">
    <property type="entry name" value="PDXT_SNO_1"/>
    <property type="match status" value="1"/>
</dbReference>